<dbReference type="EMBL" id="JABFCT010000019">
    <property type="protein sequence ID" value="KAF5868906.1"/>
    <property type="molecule type" value="Genomic_DNA"/>
</dbReference>
<name>A0A8H6EE64_9HELO</name>
<evidence type="ECO:0000313" key="2">
    <source>
        <dbReference type="EMBL" id="KAF5868906.1"/>
    </source>
</evidence>
<reference evidence="2 3" key="1">
    <citation type="journal article" date="2020" name="Phytopathology">
        <title>A high-quality genome resource of Botrytis fragariae, a new and rapidly spreading fungal pathogen causing strawberry gray mold in the U.S.A.</title>
        <authorList>
            <person name="Wu Y."/>
            <person name="Saski C.A."/>
            <person name="Schnabel G."/>
            <person name="Xiao S."/>
            <person name="Hu M."/>
        </authorList>
    </citation>
    <scope>NUCLEOTIDE SEQUENCE [LARGE SCALE GENOMIC DNA]</scope>
    <source>
        <strain evidence="2 3">BVB16</strain>
    </source>
</reference>
<dbReference type="PANTHER" id="PTHR24148">
    <property type="entry name" value="ANKYRIN REPEAT DOMAIN-CONTAINING PROTEIN 39 HOMOLOG-RELATED"/>
    <property type="match status" value="1"/>
</dbReference>
<dbReference type="Proteomes" id="UP000531561">
    <property type="component" value="Unassembled WGS sequence"/>
</dbReference>
<dbReference type="GeneID" id="59265889"/>
<feature type="domain" description="Heterokaryon incompatibility" evidence="1">
    <location>
        <begin position="99"/>
        <end position="242"/>
    </location>
</feature>
<sequence>MGLREQESHLSYSHQIFILWETICSITFAHLLDILKIIDIIPTSPEDDRAMENSTTRKDHTSSTKPKFRLFHLKSGTGTQQLCATIHVENMDSAAANGYICLSYVWGTEISTEQIKVDENEISIHTSLLTSLRHIRKPHHTLVLSIDALCVDQNNPDEKASQIANIFEMLTCLHMAWSATQSYPYHREYISIDNKHYHELAGYYKANSGRICFGENSKFNDLWDRFLLVANSTWFTHVWTVQGRFYLPILFCATGIGGRFSGRLNSLKGLGKIIRCKITLSIFRTQYERFQN</sequence>
<proteinExistence type="predicted"/>
<dbReference type="AlphaFoldDB" id="A0A8H6EE64"/>
<evidence type="ECO:0000259" key="1">
    <source>
        <dbReference type="Pfam" id="PF06985"/>
    </source>
</evidence>
<dbReference type="InterPro" id="IPR010730">
    <property type="entry name" value="HET"/>
</dbReference>
<dbReference type="Pfam" id="PF06985">
    <property type="entry name" value="HET"/>
    <property type="match status" value="1"/>
</dbReference>
<organism evidence="2 3">
    <name type="scientific">Botrytis fragariae</name>
    <dbReference type="NCBI Taxonomy" id="1964551"/>
    <lineage>
        <taxon>Eukaryota</taxon>
        <taxon>Fungi</taxon>
        <taxon>Dikarya</taxon>
        <taxon>Ascomycota</taxon>
        <taxon>Pezizomycotina</taxon>
        <taxon>Leotiomycetes</taxon>
        <taxon>Helotiales</taxon>
        <taxon>Sclerotiniaceae</taxon>
        <taxon>Botrytis</taxon>
    </lineage>
</organism>
<dbReference type="PANTHER" id="PTHR24148:SF64">
    <property type="entry name" value="HETEROKARYON INCOMPATIBILITY DOMAIN-CONTAINING PROTEIN"/>
    <property type="match status" value="1"/>
</dbReference>
<comment type="caution">
    <text evidence="2">The sequence shown here is derived from an EMBL/GenBank/DDBJ whole genome shotgun (WGS) entry which is preliminary data.</text>
</comment>
<dbReference type="OrthoDB" id="2157530at2759"/>
<protein>
    <submittedName>
        <fullName evidence="2">Putative ankyrin and het domain-containing protein</fullName>
    </submittedName>
</protein>
<gene>
    <name evidence="2" type="ORF">Bfra_011871</name>
</gene>
<accession>A0A8H6EE64</accession>
<dbReference type="InterPro" id="IPR052895">
    <property type="entry name" value="HetReg/Transcr_Mod"/>
</dbReference>
<evidence type="ECO:0000313" key="3">
    <source>
        <dbReference type="Proteomes" id="UP000531561"/>
    </source>
</evidence>
<keyword evidence="3" id="KW-1185">Reference proteome</keyword>
<dbReference type="RefSeq" id="XP_037187855.1">
    <property type="nucleotide sequence ID" value="XM_037342197.1"/>
</dbReference>